<dbReference type="GO" id="GO:0003700">
    <property type="term" value="F:DNA-binding transcription factor activity"/>
    <property type="evidence" value="ECO:0007669"/>
    <property type="project" value="InterPro"/>
</dbReference>
<reference evidence="6 7" key="3">
    <citation type="journal article" date="2008" name="BMC Genomics">
        <title>The genome of the versatile nitrogen fixer Azorhizobium caulinodans ORS571.</title>
        <authorList>
            <person name="Lee KB."/>
            <person name="Backer P.D."/>
            <person name="Aono T."/>
            <person name="Liu CT."/>
            <person name="Suzuki S."/>
            <person name="Suzuki T."/>
            <person name="Kaneko T."/>
            <person name="Yamada M."/>
            <person name="Tabata S."/>
            <person name="Kupfer D.M."/>
            <person name="Najar F.Z."/>
            <person name="Wiley G.B."/>
            <person name="Roe B."/>
            <person name="Binnewies T.T."/>
            <person name="Ussery D.W."/>
            <person name="D'Haeze W."/>
            <person name="Herder J.D."/>
            <person name="Gevers D."/>
            <person name="Vereecke D."/>
            <person name="Holsters M."/>
            <person name="Oyaizu H."/>
        </authorList>
    </citation>
    <scope>NUCLEOTIDE SEQUENCE [LARGE SCALE GENOMIC DNA]</scope>
    <source>
        <strain evidence="7">ATCC 43989 / DSM 5975 / JCM 20966 / LMG 6465 / NBRC 14845 / NCIMB 13405 / ORS 571</strain>
    </source>
</reference>
<dbReference type="Gene3D" id="1.10.10.60">
    <property type="entry name" value="Homeodomain-like"/>
    <property type="match status" value="1"/>
</dbReference>
<evidence type="ECO:0000256" key="3">
    <source>
        <dbReference type="ARBA" id="ARBA00023163"/>
    </source>
</evidence>
<dbReference type="PANTHER" id="PTHR46796:SF14">
    <property type="entry name" value="TRANSCRIPTIONAL REGULATORY PROTEIN"/>
    <property type="match status" value="1"/>
</dbReference>
<keyword evidence="7" id="KW-1185">Reference proteome</keyword>
<dbReference type="PRINTS" id="PR00032">
    <property type="entry name" value="HTHARAC"/>
</dbReference>
<dbReference type="InterPro" id="IPR050204">
    <property type="entry name" value="AraC_XylS_family_regulators"/>
</dbReference>
<evidence type="ECO:0000259" key="5">
    <source>
        <dbReference type="PROSITE" id="PS01124"/>
    </source>
</evidence>
<dbReference type="Pfam" id="PF12833">
    <property type="entry name" value="HTH_18"/>
    <property type="match status" value="1"/>
</dbReference>
<dbReference type="PROSITE" id="PS01124">
    <property type="entry name" value="HTH_ARAC_FAMILY_2"/>
    <property type="match status" value="1"/>
</dbReference>
<evidence type="ECO:0000256" key="1">
    <source>
        <dbReference type="ARBA" id="ARBA00023015"/>
    </source>
</evidence>
<keyword evidence="3" id="KW-0804">Transcription</keyword>
<reference evidence="6 7" key="1">
    <citation type="journal article" date="2007" name="Appl. Environ. Microbiol.">
        <title>Rhizobial factors required for stem nodule maturation and maintenance in Sesbania rostrata-Azorhizobium caulinodans ORS571 symbiosis.</title>
        <authorList>
            <person name="Suzuki S."/>
            <person name="Aono T."/>
            <person name="Lee KB."/>
            <person name="Suzuki T."/>
            <person name="Liu CT."/>
            <person name="Miwa H."/>
            <person name="Wakao S."/>
            <person name="Iki T."/>
            <person name="Oyaizu H."/>
        </authorList>
    </citation>
    <scope>NUCLEOTIDE SEQUENCE [LARGE SCALE GENOMIC DNA]</scope>
    <source>
        <strain evidence="7">ATCC 43989 / DSM 5975 / JCM 20966 / LMG 6465 / NBRC 14845 / NCIMB 13405 / ORS 571</strain>
    </source>
</reference>
<gene>
    <name evidence="6" type="ordered locus">AZC_3096</name>
</gene>
<dbReference type="Proteomes" id="UP000000270">
    <property type="component" value="Chromosome"/>
</dbReference>
<dbReference type="HOGENOM" id="CLU_000445_88_4_5"/>
<dbReference type="PANTHER" id="PTHR46796">
    <property type="entry name" value="HTH-TYPE TRANSCRIPTIONAL ACTIVATOR RHAS-RELATED"/>
    <property type="match status" value="1"/>
</dbReference>
<sequence>MGSTMPQPMPEASGWSARGQAEDSRETSQLGLTGGIVAQFDRRRDAEGWQEQLDTSRNLLTVALDEVGGATEVSLSPCRPTAQRVRPNHMSFLPAGTCAWESCSRISLYRRAVLAFDTETVSQIIGQPLSEPTEANVMFRDPRIWHCADLLARMSDGTDPGSQLYCDSLATALFVALFSPREPSTSGGLLPWQLRRVTDFIMDHLAEDIPLADLSALLGQSQSHFGREFRIATGMPPHKWQMNARVRRAQELMLDRHGSLADIAMEVGFADQSHFTRVFRAHTGLPPGQWKRAHVN</sequence>
<evidence type="ECO:0000313" key="7">
    <source>
        <dbReference type="Proteomes" id="UP000000270"/>
    </source>
</evidence>
<keyword evidence="1" id="KW-0805">Transcription regulation</keyword>
<evidence type="ECO:0000256" key="2">
    <source>
        <dbReference type="ARBA" id="ARBA00023125"/>
    </source>
</evidence>
<dbReference type="InterPro" id="IPR018062">
    <property type="entry name" value="HTH_AraC-typ_CS"/>
</dbReference>
<name>A8IBN4_AZOC5</name>
<proteinExistence type="predicted"/>
<keyword evidence="2" id="KW-0238">DNA-binding</keyword>
<dbReference type="EMBL" id="AP009384">
    <property type="protein sequence ID" value="BAF89094.1"/>
    <property type="molecule type" value="Genomic_DNA"/>
</dbReference>
<dbReference type="PROSITE" id="PS00041">
    <property type="entry name" value="HTH_ARAC_FAMILY_1"/>
    <property type="match status" value="1"/>
</dbReference>
<reference evidence="7" key="2">
    <citation type="submission" date="2007-04" db="EMBL/GenBank/DDBJ databases">
        <title>Complete genome sequence of the nitrogen-fixing bacterium Azorhizobium caulinodans ORS571.</title>
        <authorList>
            <person name="Lee K.B."/>
            <person name="Backer P.D."/>
            <person name="Aono T."/>
            <person name="Liu C.T."/>
            <person name="Suzuki S."/>
            <person name="Suzuki T."/>
            <person name="Kaneko T."/>
            <person name="Yamada M."/>
            <person name="Tabata S."/>
            <person name="Kupfer D.M."/>
            <person name="Najar F.Z."/>
            <person name="Wiley G.B."/>
            <person name="Roe B."/>
            <person name="Binnewies T."/>
            <person name="Ussery D."/>
            <person name="Vereecke D."/>
            <person name="Gevers D."/>
            <person name="Holsters M."/>
            <person name="Oyaizu H."/>
        </authorList>
    </citation>
    <scope>NUCLEOTIDE SEQUENCE [LARGE SCALE GENOMIC DNA]</scope>
    <source>
        <strain evidence="7">ATCC 43989 / DSM 5975 / JCM 20966 / LMG 6465 / NBRC 14845 / NCIMB 13405 / ORS 571</strain>
    </source>
</reference>
<reference evidence="6 7" key="5">
    <citation type="journal article" date="2010" name="Appl. Environ. Microbiol.">
        <title>phrR-like gene praR of Azorhizobium caulinodans ORS571 is essential for symbiosis with Sesbania rostrata and is involved in expression of reb genes.</title>
        <authorList>
            <person name="Akiba N."/>
            <person name="Aono T."/>
            <person name="Toyazaki H."/>
            <person name="Sato S."/>
            <person name="Oyaizu H."/>
        </authorList>
    </citation>
    <scope>NUCLEOTIDE SEQUENCE [LARGE SCALE GENOMIC DNA]</scope>
    <source>
        <strain evidence="7">ATCC 43989 / DSM 5975 / JCM 20966 / LMG 6465 / NBRC 14845 / NCIMB 13405 / ORS 571</strain>
    </source>
</reference>
<dbReference type="AlphaFoldDB" id="A8IBN4"/>
<reference evidence="6 7" key="4">
    <citation type="journal article" date="2009" name="Appl. Environ. Microbiol.">
        <title>Comparative genome-wide transcriptional profiling of Azorhizobium caulinodans ORS571 grown under free-living and symbiotic conditions.</title>
        <authorList>
            <person name="Tsukada S."/>
            <person name="Aono T."/>
            <person name="Akiba N."/>
            <person name="Lee KB."/>
            <person name="Liu CT."/>
            <person name="Toyazaki H."/>
            <person name="Oyaizu H."/>
        </authorList>
    </citation>
    <scope>NUCLEOTIDE SEQUENCE [LARGE SCALE GENOMIC DNA]</scope>
    <source>
        <strain evidence="7">ATCC 43989 / DSM 5975 / JCM 20966 / LMG 6465 / NBRC 14845 / NCIMB 13405 / ORS 571</strain>
    </source>
</reference>
<accession>A8IBN4</accession>
<feature type="region of interest" description="Disordered" evidence="4">
    <location>
        <begin position="1"/>
        <end position="33"/>
    </location>
</feature>
<reference evidence="6 7" key="6">
    <citation type="journal article" date="2011" name="Appl. Environ. Microbiol.">
        <title>Involvement of the azorhizobial chromosome partition gene (parA) in the onset of bacteroid differentiation during Sesbania rostrata stem nodule development.</title>
        <authorList>
            <person name="Liu CT."/>
            <person name="Lee KB."/>
            <person name="Wang YS."/>
            <person name="Peng MH."/>
            <person name="Lee KT."/>
            <person name="Suzuki S."/>
            <person name="Suzuki T."/>
            <person name="Oyaizu H."/>
        </authorList>
    </citation>
    <scope>NUCLEOTIDE SEQUENCE [LARGE SCALE GENOMIC DNA]</scope>
    <source>
        <strain evidence="7">ATCC 43989 / DSM 5975 / JCM 20966 / LMG 6465 / NBRC 14845 / NCIMB 13405 / ORS 571</strain>
    </source>
</reference>
<protein>
    <submittedName>
        <fullName evidence="6">Transcriptional regulatory protein</fullName>
    </submittedName>
</protein>
<dbReference type="InterPro" id="IPR018060">
    <property type="entry name" value="HTH_AraC"/>
</dbReference>
<evidence type="ECO:0000313" key="6">
    <source>
        <dbReference type="EMBL" id="BAF89094.1"/>
    </source>
</evidence>
<dbReference type="InterPro" id="IPR020449">
    <property type="entry name" value="Tscrpt_reg_AraC-type_HTH"/>
</dbReference>
<dbReference type="InterPro" id="IPR009057">
    <property type="entry name" value="Homeodomain-like_sf"/>
</dbReference>
<dbReference type="STRING" id="438753.AZC_3096"/>
<dbReference type="KEGG" id="azc:AZC_3096"/>
<dbReference type="eggNOG" id="COG2207">
    <property type="taxonomic scope" value="Bacteria"/>
</dbReference>
<feature type="domain" description="HTH araC/xylS-type" evidence="5">
    <location>
        <begin position="195"/>
        <end position="293"/>
    </location>
</feature>
<dbReference type="SUPFAM" id="SSF46689">
    <property type="entry name" value="Homeodomain-like"/>
    <property type="match status" value="2"/>
</dbReference>
<dbReference type="SMART" id="SM00342">
    <property type="entry name" value="HTH_ARAC"/>
    <property type="match status" value="1"/>
</dbReference>
<organism evidence="6 7">
    <name type="scientific">Azorhizobium caulinodans (strain ATCC 43989 / DSM 5975 / JCM 20966 / LMG 6465 / NBRC 14845 / NCIMB 13405 / ORS 571)</name>
    <dbReference type="NCBI Taxonomy" id="438753"/>
    <lineage>
        <taxon>Bacteria</taxon>
        <taxon>Pseudomonadati</taxon>
        <taxon>Pseudomonadota</taxon>
        <taxon>Alphaproteobacteria</taxon>
        <taxon>Hyphomicrobiales</taxon>
        <taxon>Xanthobacteraceae</taxon>
        <taxon>Azorhizobium</taxon>
    </lineage>
</organism>
<evidence type="ECO:0000256" key="4">
    <source>
        <dbReference type="SAM" id="MobiDB-lite"/>
    </source>
</evidence>
<dbReference type="GO" id="GO:0043565">
    <property type="term" value="F:sequence-specific DNA binding"/>
    <property type="evidence" value="ECO:0007669"/>
    <property type="project" value="InterPro"/>
</dbReference>